<evidence type="ECO:0000313" key="2">
    <source>
        <dbReference type="EMBL" id="GAP90657.1"/>
    </source>
</evidence>
<reference evidence="2" key="1">
    <citation type="submission" date="2016-03" db="EMBL/GenBank/DDBJ databases">
        <title>Draft genome sequence of Rosellinia necatrix.</title>
        <authorList>
            <person name="Kanematsu S."/>
        </authorList>
    </citation>
    <scope>NUCLEOTIDE SEQUENCE [LARGE SCALE GENOMIC DNA]</scope>
    <source>
        <strain evidence="2">W97</strain>
    </source>
</reference>
<dbReference type="EMBL" id="DF977493">
    <property type="protein sequence ID" value="GAP90657.1"/>
    <property type="molecule type" value="Genomic_DNA"/>
</dbReference>
<feature type="region of interest" description="Disordered" evidence="1">
    <location>
        <begin position="1"/>
        <end position="61"/>
    </location>
</feature>
<dbReference type="OMA" id="LLVKHWG"/>
<evidence type="ECO:0000313" key="3">
    <source>
        <dbReference type="Proteomes" id="UP000054516"/>
    </source>
</evidence>
<protein>
    <submittedName>
        <fullName evidence="2">Putative sis protein</fullName>
    </submittedName>
</protein>
<dbReference type="PANTHER" id="PTHR39697">
    <property type="entry name" value="RICIN B LECTIN DOMAIN-CONTAINING PROTEIN-RELATED"/>
    <property type="match status" value="1"/>
</dbReference>
<gene>
    <name evidence="2" type="ORF">SAMD00023353_4800260</name>
</gene>
<dbReference type="Proteomes" id="UP000054516">
    <property type="component" value="Unassembled WGS sequence"/>
</dbReference>
<accession>A0A1W2TQD9</accession>
<proteinExistence type="predicted"/>
<dbReference type="PANTHER" id="PTHR39697:SF2">
    <property type="entry name" value="CYANOVIRIN-N DOMAIN-CONTAINING PROTEIN"/>
    <property type="match status" value="1"/>
</dbReference>
<dbReference type="AlphaFoldDB" id="A0A1W2TQD9"/>
<dbReference type="OrthoDB" id="5289641at2759"/>
<feature type="compositionally biased region" description="Low complexity" evidence="1">
    <location>
        <begin position="16"/>
        <end position="25"/>
    </location>
</feature>
<evidence type="ECO:0000256" key="1">
    <source>
        <dbReference type="SAM" id="MobiDB-lite"/>
    </source>
</evidence>
<organism evidence="2">
    <name type="scientific">Rosellinia necatrix</name>
    <name type="common">White root-rot fungus</name>
    <dbReference type="NCBI Taxonomy" id="77044"/>
    <lineage>
        <taxon>Eukaryota</taxon>
        <taxon>Fungi</taxon>
        <taxon>Dikarya</taxon>
        <taxon>Ascomycota</taxon>
        <taxon>Pezizomycotina</taxon>
        <taxon>Sordariomycetes</taxon>
        <taxon>Xylariomycetidae</taxon>
        <taxon>Xylariales</taxon>
        <taxon>Xylariaceae</taxon>
        <taxon>Rosellinia</taxon>
    </lineage>
</organism>
<name>A0A1W2TQD9_ROSNE</name>
<sequence length="194" mass="20852">MATSYDKASVTSGDSTTVYTPTHTTSEQGDDLFPRDSPGPSPSNNNGGGGGGSTEIFSPRGPAAGQTYLIRERATGRVLQVRGGRVRVVEADADPRGGCYWACEESLGWLGFRETVSGGFLGRDGNFGFRAAAQAHLPWEWFVVSPRGTDGCRLQSPHWLSLRWVGLGGRDGRSLVDVTEPEKAVLWEFVEVST</sequence>
<keyword evidence="3" id="KW-1185">Reference proteome</keyword>